<dbReference type="KEGG" id="shx:MS3_00007454"/>
<proteinExistence type="predicted"/>
<feature type="coiled-coil region" evidence="1">
    <location>
        <begin position="204"/>
        <end position="247"/>
    </location>
</feature>
<dbReference type="CTD" id="24590449"/>
<protein>
    <submittedName>
        <fullName evidence="3">Uncharacterized protein</fullName>
    </submittedName>
</protein>
<dbReference type="RefSeq" id="XP_035589206.1">
    <property type="nucleotide sequence ID" value="XM_035730039.2"/>
</dbReference>
<gene>
    <name evidence="3" type="ORF">MS3_00007454</name>
</gene>
<feature type="region of interest" description="Disordered" evidence="2">
    <location>
        <begin position="515"/>
        <end position="543"/>
    </location>
</feature>
<name>A0A6A5DQV5_SCHHA</name>
<evidence type="ECO:0000256" key="1">
    <source>
        <dbReference type="SAM" id="Coils"/>
    </source>
</evidence>
<evidence type="ECO:0000256" key="2">
    <source>
        <dbReference type="SAM" id="MobiDB-lite"/>
    </source>
</evidence>
<reference evidence="3" key="2">
    <citation type="journal article" date="2019" name="Gigascience">
        <title>High-quality Schistosoma haematobium genome achieved by single-molecule and long-range sequencing.</title>
        <authorList>
            <person name="Stroehlein A.J."/>
            <person name="Korhonen P.K."/>
            <person name="Chong T.M."/>
            <person name="Lim Y.L."/>
            <person name="Chan K.G."/>
            <person name="Webster B."/>
            <person name="Rollinson D."/>
            <person name="Brindley P.J."/>
            <person name="Gasser R.B."/>
            <person name="Young N.D."/>
        </authorList>
    </citation>
    <scope>NUCLEOTIDE SEQUENCE</scope>
</reference>
<evidence type="ECO:0000313" key="3">
    <source>
        <dbReference type="EMBL" id="KAH9582829.1"/>
    </source>
</evidence>
<reference evidence="3" key="1">
    <citation type="journal article" date="2012" name="Nat. Genet.">
        <title>Whole-genome sequence of Schistosoma haematobium.</title>
        <authorList>
            <person name="Young N.D."/>
            <person name="Jex A.R."/>
            <person name="Li B."/>
            <person name="Liu S."/>
            <person name="Yang L."/>
            <person name="Xiong Z."/>
            <person name="Li Y."/>
            <person name="Cantacessi C."/>
            <person name="Hall R.S."/>
            <person name="Xu X."/>
            <person name="Chen F."/>
            <person name="Wu X."/>
            <person name="Zerlotini A."/>
            <person name="Oliveira G."/>
            <person name="Hofmann A."/>
            <person name="Zhang G."/>
            <person name="Fang X."/>
            <person name="Kang Y."/>
            <person name="Campbell B.E."/>
            <person name="Loukas A."/>
            <person name="Ranganathan S."/>
            <person name="Rollinson D."/>
            <person name="Rinaldi G."/>
            <person name="Brindley P.J."/>
            <person name="Yang H."/>
            <person name="Wang J."/>
            <person name="Wang J."/>
            <person name="Gasser R.B."/>
        </authorList>
    </citation>
    <scope>NUCLEOTIDE SEQUENCE</scope>
</reference>
<sequence>MVHTSDIDRCFENLDPLLKRTSELLCKIKNEGVLTNSHHYAHQSRRIDHNLAHFTTVDQNPVDYDSRNLKNVNSVEKSCFHKYENGFALSENQHLPTTVKTFASAAPPNSEESSLRIKDNLRDYQSNTEKLIAELKQSNDQIRNLEKSLLAKQSSINELSIELERKTALVNSLTIESSTKDILLRQLDSTLGRLTRGWKDNEAKQDLAIKLAKESENRKDKEIEELKNQYQSVRAQWDEELNSIKAEHRLEKMSLEEQLCQITSKCKELEGNNTDSYRSIEELKCKIKNYEQNLQEYHTKLTEQQNGSNLIIKKCAKLKEHWQNQLKHYKDSMRKSLETKKDEIYKLKEEISIVAKKYELEFQDYQKQIDLTAEQRIREQLIAYEQKIQENATQAEETLRNKLREASDRYRLDLDQLRLNAETELSRQMSETEHRIEVERKRVQTAEKQCEHWRIRTREAEEARSALALQINELLQARCTEAMQMLRSSSTTTLLNIPTTHSFLGNNIGSNILTDFDPSDHNLNKQSPKDRNESEEEQEQDLSISTVHTFETQILSRIDLNGQDDMGNANILDNQQI</sequence>
<evidence type="ECO:0000313" key="4">
    <source>
        <dbReference type="Proteomes" id="UP000471633"/>
    </source>
</evidence>
<reference evidence="3" key="4">
    <citation type="journal article" date="2022" name="PLoS Pathog.">
        <title>Chromosome-level genome of Schistosoma haematobium underpins genome-wide explorations of molecular variation.</title>
        <authorList>
            <person name="Stroehlein A.J."/>
            <person name="Korhonen P.K."/>
            <person name="Lee V.V."/>
            <person name="Ralph S.A."/>
            <person name="Mentink-Kane M."/>
            <person name="You H."/>
            <person name="McManus D.P."/>
            <person name="Tchuente L.T."/>
            <person name="Stothard J.R."/>
            <person name="Kaur P."/>
            <person name="Dudchenko O."/>
            <person name="Aiden E.L."/>
            <person name="Yang B."/>
            <person name="Yang H."/>
            <person name="Emery A.M."/>
            <person name="Webster B.L."/>
            <person name="Brindley P.J."/>
            <person name="Rollinson D."/>
            <person name="Chang B.C.H."/>
            <person name="Gasser R.B."/>
            <person name="Young N.D."/>
        </authorList>
    </citation>
    <scope>NUCLEOTIDE SEQUENCE</scope>
</reference>
<dbReference type="AlphaFoldDB" id="A0A6A5DQV5"/>
<keyword evidence="1" id="KW-0175">Coiled coil</keyword>
<dbReference type="EMBL" id="AMPZ03000005">
    <property type="protein sequence ID" value="KAH9582829.1"/>
    <property type="molecule type" value="Genomic_DNA"/>
</dbReference>
<feature type="coiled-coil region" evidence="1">
    <location>
        <begin position="273"/>
        <end position="463"/>
    </location>
</feature>
<feature type="compositionally biased region" description="Basic and acidic residues" evidence="2">
    <location>
        <begin position="518"/>
        <end position="532"/>
    </location>
</feature>
<organism evidence="3 4">
    <name type="scientific">Schistosoma haematobium</name>
    <name type="common">Blood fluke</name>
    <dbReference type="NCBI Taxonomy" id="6185"/>
    <lineage>
        <taxon>Eukaryota</taxon>
        <taxon>Metazoa</taxon>
        <taxon>Spiralia</taxon>
        <taxon>Lophotrochozoa</taxon>
        <taxon>Platyhelminthes</taxon>
        <taxon>Trematoda</taxon>
        <taxon>Digenea</taxon>
        <taxon>Strigeidida</taxon>
        <taxon>Schistosomatoidea</taxon>
        <taxon>Schistosomatidae</taxon>
        <taxon>Schistosoma</taxon>
    </lineage>
</organism>
<dbReference type="OrthoDB" id="6240001at2759"/>
<keyword evidence="4" id="KW-1185">Reference proteome</keyword>
<dbReference type="Proteomes" id="UP000471633">
    <property type="component" value="Unassembled WGS sequence"/>
</dbReference>
<reference evidence="3" key="3">
    <citation type="submission" date="2021-06" db="EMBL/GenBank/DDBJ databases">
        <title>Chromosome-level genome assembly for S. haematobium.</title>
        <authorList>
            <person name="Stroehlein A.J."/>
        </authorList>
    </citation>
    <scope>NUCLEOTIDE SEQUENCE</scope>
</reference>
<feature type="coiled-coil region" evidence="1">
    <location>
        <begin position="121"/>
        <end position="176"/>
    </location>
</feature>
<comment type="caution">
    <text evidence="3">The sequence shown here is derived from an EMBL/GenBank/DDBJ whole genome shotgun (WGS) entry which is preliminary data.</text>
</comment>
<dbReference type="GeneID" id="24590449"/>
<accession>A0A6A5DQV5</accession>